<reference evidence="2" key="2">
    <citation type="submission" date="2020-11" db="EMBL/GenBank/DDBJ databases">
        <authorList>
            <person name="McCartney M.A."/>
            <person name="Auch B."/>
            <person name="Kono T."/>
            <person name="Mallez S."/>
            <person name="Becker A."/>
            <person name="Gohl D.M."/>
            <person name="Silverstein K.A.T."/>
            <person name="Koren S."/>
            <person name="Bechman K.B."/>
            <person name="Herman A."/>
            <person name="Abrahante J.E."/>
            <person name="Garbe J."/>
        </authorList>
    </citation>
    <scope>NUCLEOTIDE SEQUENCE</scope>
    <source>
        <strain evidence="2">Duluth1</strain>
        <tissue evidence="2">Whole animal</tissue>
    </source>
</reference>
<dbReference type="InterPro" id="IPR029021">
    <property type="entry name" value="Prot-tyrosine_phosphatase-like"/>
</dbReference>
<name>A0A9D4K6F4_DREPO</name>
<evidence type="ECO:0000313" key="3">
    <source>
        <dbReference type="Proteomes" id="UP000828390"/>
    </source>
</evidence>
<dbReference type="Proteomes" id="UP000828390">
    <property type="component" value="Unassembled WGS sequence"/>
</dbReference>
<gene>
    <name evidence="2" type="ORF">DPMN_107278</name>
</gene>
<comment type="caution">
    <text evidence="2">The sequence shown here is derived from an EMBL/GenBank/DDBJ whole genome shotgun (WGS) entry which is preliminary data.</text>
</comment>
<feature type="compositionally biased region" description="Polar residues" evidence="1">
    <location>
        <begin position="93"/>
        <end position="105"/>
    </location>
</feature>
<dbReference type="Gene3D" id="3.90.190.10">
    <property type="entry name" value="Protein tyrosine phosphatase superfamily"/>
    <property type="match status" value="1"/>
</dbReference>
<protein>
    <submittedName>
        <fullName evidence="2">Uncharacterized protein</fullName>
    </submittedName>
</protein>
<keyword evidence="3" id="KW-1185">Reference proteome</keyword>
<reference evidence="2" key="1">
    <citation type="journal article" date="2019" name="bioRxiv">
        <title>The Genome of the Zebra Mussel, Dreissena polymorpha: A Resource for Invasive Species Research.</title>
        <authorList>
            <person name="McCartney M.A."/>
            <person name="Auch B."/>
            <person name="Kono T."/>
            <person name="Mallez S."/>
            <person name="Zhang Y."/>
            <person name="Obille A."/>
            <person name="Becker A."/>
            <person name="Abrahante J.E."/>
            <person name="Garbe J."/>
            <person name="Badalamenti J.P."/>
            <person name="Herman A."/>
            <person name="Mangelson H."/>
            <person name="Liachko I."/>
            <person name="Sullivan S."/>
            <person name="Sone E.D."/>
            <person name="Koren S."/>
            <person name="Silverstein K.A.T."/>
            <person name="Beckman K.B."/>
            <person name="Gohl D.M."/>
        </authorList>
    </citation>
    <scope>NUCLEOTIDE SEQUENCE</scope>
    <source>
        <strain evidence="2">Duluth1</strain>
        <tissue evidence="2">Whole animal</tissue>
    </source>
</reference>
<feature type="region of interest" description="Disordered" evidence="1">
    <location>
        <begin position="81"/>
        <end position="105"/>
    </location>
</feature>
<evidence type="ECO:0000313" key="2">
    <source>
        <dbReference type="EMBL" id="KAH3833962.1"/>
    </source>
</evidence>
<organism evidence="2 3">
    <name type="scientific">Dreissena polymorpha</name>
    <name type="common">Zebra mussel</name>
    <name type="synonym">Mytilus polymorpha</name>
    <dbReference type="NCBI Taxonomy" id="45954"/>
    <lineage>
        <taxon>Eukaryota</taxon>
        <taxon>Metazoa</taxon>
        <taxon>Spiralia</taxon>
        <taxon>Lophotrochozoa</taxon>
        <taxon>Mollusca</taxon>
        <taxon>Bivalvia</taxon>
        <taxon>Autobranchia</taxon>
        <taxon>Heteroconchia</taxon>
        <taxon>Euheterodonta</taxon>
        <taxon>Imparidentia</taxon>
        <taxon>Neoheterodontei</taxon>
        <taxon>Myida</taxon>
        <taxon>Dreissenoidea</taxon>
        <taxon>Dreissenidae</taxon>
        <taxon>Dreissena</taxon>
    </lineage>
</organism>
<evidence type="ECO:0000256" key="1">
    <source>
        <dbReference type="SAM" id="MobiDB-lite"/>
    </source>
</evidence>
<dbReference type="SUPFAM" id="SSF52799">
    <property type="entry name" value="(Phosphotyrosine protein) phosphatases II"/>
    <property type="match status" value="1"/>
</dbReference>
<proteinExistence type="predicted"/>
<dbReference type="EMBL" id="JAIWYP010000004">
    <property type="protein sequence ID" value="KAH3833962.1"/>
    <property type="molecule type" value="Genomic_DNA"/>
</dbReference>
<accession>A0A9D4K6F4</accession>
<sequence>MIEMNRTVECFLLREMLLQEAASAVLVLFTPRNACQGWGVSLPMFIRHLRTRRPQLIPNFEQYRFCYSLLTQISEPELKTISQKSPHMGVRTAKSNRSPPHSSPF</sequence>
<dbReference type="AlphaFoldDB" id="A0A9D4K6F4"/>